<feature type="compositionally biased region" description="Low complexity" evidence="1">
    <location>
        <begin position="43"/>
        <end position="62"/>
    </location>
</feature>
<evidence type="ECO:0000313" key="3">
    <source>
        <dbReference type="EMBL" id="CAI0546062.1"/>
    </source>
</evidence>
<sequence>MSAAVAAAAAAAAAGSMGSNSTTAEPVRVAEAAGLEHVRAVPEEPQAAAGAVAVQRGPRAGVPEVPGPVREDQSPHPQLPLLRPPAPSGPMPLPAQAGLGQPRRAHRPPAGSLRGERRAARDQPVRGTRREAVPEGSEGRAVKGQGDHLREEEAQEAPFLLIRRQSGSRWRC</sequence>
<evidence type="ECO:0000256" key="1">
    <source>
        <dbReference type="SAM" id="MobiDB-lite"/>
    </source>
</evidence>
<dbReference type="EMBL" id="CAMGYJ010000009">
    <property type="protein sequence ID" value="CAI0546062.1"/>
    <property type="molecule type" value="Genomic_DNA"/>
</dbReference>
<feature type="compositionally biased region" description="Low complexity" evidence="1">
    <location>
        <begin position="1"/>
        <end position="14"/>
    </location>
</feature>
<evidence type="ECO:0000313" key="4">
    <source>
        <dbReference type="Proteomes" id="UP001154282"/>
    </source>
</evidence>
<evidence type="ECO:0000313" key="2">
    <source>
        <dbReference type="EMBL" id="CAI0546019.1"/>
    </source>
</evidence>
<dbReference type="Proteomes" id="UP001154282">
    <property type="component" value="Unassembled WGS sequence"/>
</dbReference>
<feature type="compositionally biased region" description="Pro residues" evidence="1">
    <location>
        <begin position="82"/>
        <end position="93"/>
    </location>
</feature>
<comment type="caution">
    <text evidence="3">The sequence shown here is derived from an EMBL/GenBank/DDBJ whole genome shotgun (WGS) entry which is preliminary data.</text>
</comment>
<feature type="region of interest" description="Disordered" evidence="1">
    <location>
        <begin position="38"/>
        <end position="160"/>
    </location>
</feature>
<name>A0AAV0QKI1_9ROSI</name>
<proteinExistence type="predicted"/>
<keyword evidence="4" id="KW-1185">Reference proteome</keyword>
<accession>A0AAV0QKI1</accession>
<gene>
    <name evidence="2" type="ORF">LITE_LOCUS43788</name>
    <name evidence="3" type="ORF">LITE_LOCUS43816</name>
</gene>
<protein>
    <submittedName>
        <fullName evidence="3">Uncharacterized protein</fullName>
    </submittedName>
</protein>
<feature type="region of interest" description="Disordered" evidence="1">
    <location>
        <begin position="1"/>
        <end position="24"/>
    </location>
</feature>
<feature type="compositionally biased region" description="Basic and acidic residues" evidence="1">
    <location>
        <begin position="114"/>
        <end position="152"/>
    </location>
</feature>
<reference evidence="3" key="1">
    <citation type="submission" date="2022-08" db="EMBL/GenBank/DDBJ databases">
        <authorList>
            <person name="Gutierrez-Valencia J."/>
        </authorList>
    </citation>
    <scope>NUCLEOTIDE SEQUENCE</scope>
</reference>
<organism evidence="3 4">
    <name type="scientific">Linum tenue</name>
    <dbReference type="NCBI Taxonomy" id="586396"/>
    <lineage>
        <taxon>Eukaryota</taxon>
        <taxon>Viridiplantae</taxon>
        <taxon>Streptophyta</taxon>
        <taxon>Embryophyta</taxon>
        <taxon>Tracheophyta</taxon>
        <taxon>Spermatophyta</taxon>
        <taxon>Magnoliopsida</taxon>
        <taxon>eudicotyledons</taxon>
        <taxon>Gunneridae</taxon>
        <taxon>Pentapetalae</taxon>
        <taxon>rosids</taxon>
        <taxon>fabids</taxon>
        <taxon>Malpighiales</taxon>
        <taxon>Linaceae</taxon>
        <taxon>Linum</taxon>
    </lineage>
</organism>
<dbReference type="AlphaFoldDB" id="A0AAV0QKI1"/>
<dbReference type="EMBL" id="CAMGYJ010000009">
    <property type="protein sequence ID" value="CAI0546019.1"/>
    <property type="molecule type" value="Genomic_DNA"/>
</dbReference>